<dbReference type="SUPFAM" id="SSF52540">
    <property type="entry name" value="P-loop containing nucleoside triphosphate hydrolases"/>
    <property type="match status" value="1"/>
</dbReference>
<dbReference type="SMART" id="SM00382">
    <property type="entry name" value="AAA"/>
    <property type="match status" value="1"/>
</dbReference>
<feature type="domain" description="ABC transporter" evidence="6">
    <location>
        <begin position="10"/>
        <end position="232"/>
    </location>
</feature>
<keyword evidence="3" id="KW-0547">Nucleotide-binding</keyword>
<dbReference type="InterPro" id="IPR003439">
    <property type="entry name" value="ABC_transporter-like_ATP-bd"/>
</dbReference>
<dbReference type="AlphaFoldDB" id="E3JAV7"/>
<proteinExistence type="inferred from homology"/>
<name>E3JAV7_PSEI1</name>
<evidence type="ECO:0000256" key="5">
    <source>
        <dbReference type="ARBA" id="ARBA00022970"/>
    </source>
</evidence>
<organism evidence="7 8">
    <name type="scientific">Pseudofrankia inefficax (strain DSM 45817 / CECT 9037 / DDB 130130 / EuI1c)</name>
    <name type="common">Frankia inefficax</name>
    <dbReference type="NCBI Taxonomy" id="298654"/>
    <lineage>
        <taxon>Bacteria</taxon>
        <taxon>Bacillati</taxon>
        <taxon>Actinomycetota</taxon>
        <taxon>Actinomycetes</taxon>
        <taxon>Frankiales</taxon>
        <taxon>Frankiaceae</taxon>
        <taxon>Pseudofrankia</taxon>
    </lineage>
</organism>
<dbReference type="KEGG" id="fri:FraEuI1c_5458"/>
<evidence type="ECO:0000256" key="3">
    <source>
        <dbReference type="ARBA" id="ARBA00022741"/>
    </source>
</evidence>
<keyword evidence="2" id="KW-0813">Transport</keyword>
<dbReference type="Pfam" id="PF00005">
    <property type="entry name" value="ABC_tran"/>
    <property type="match status" value="1"/>
</dbReference>
<dbReference type="InterPro" id="IPR027417">
    <property type="entry name" value="P-loop_NTPase"/>
</dbReference>
<dbReference type="InterPro" id="IPR017871">
    <property type="entry name" value="ABC_transporter-like_CS"/>
</dbReference>
<dbReference type="STRING" id="298654.FraEuI1c_5458"/>
<dbReference type="PROSITE" id="PS50893">
    <property type="entry name" value="ABC_TRANSPORTER_2"/>
    <property type="match status" value="1"/>
</dbReference>
<evidence type="ECO:0000256" key="1">
    <source>
        <dbReference type="ARBA" id="ARBA00005417"/>
    </source>
</evidence>
<dbReference type="GO" id="GO:0015807">
    <property type="term" value="P:L-amino acid transport"/>
    <property type="evidence" value="ECO:0007669"/>
    <property type="project" value="TreeGrafter"/>
</dbReference>
<dbReference type="PROSITE" id="PS00211">
    <property type="entry name" value="ABC_TRANSPORTER_1"/>
    <property type="match status" value="1"/>
</dbReference>
<dbReference type="PANTHER" id="PTHR43820">
    <property type="entry name" value="HIGH-AFFINITY BRANCHED-CHAIN AMINO ACID TRANSPORT ATP-BINDING PROTEIN LIVF"/>
    <property type="match status" value="1"/>
</dbReference>
<evidence type="ECO:0000256" key="4">
    <source>
        <dbReference type="ARBA" id="ARBA00022840"/>
    </source>
</evidence>
<keyword evidence="8" id="KW-1185">Reference proteome</keyword>
<dbReference type="Gene3D" id="3.40.50.300">
    <property type="entry name" value="P-loop containing nucleotide triphosphate hydrolases"/>
    <property type="match status" value="1"/>
</dbReference>
<dbReference type="InterPro" id="IPR003593">
    <property type="entry name" value="AAA+_ATPase"/>
</dbReference>
<reference evidence="7 8" key="1">
    <citation type="submission" date="2010-10" db="EMBL/GenBank/DDBJ databases">
        <title>Complete sequence of Frankia sp. EuI1c.</title>
        <authorList>
            <consortium name="US DOE Joint Genome Institute"/>
            <person name="Lucas S."/>
            <person name="Copeland A."/>
            <person name="Lapidus A."/>
            <person name="Cheng J.-F."/>
            <person name="Bruce D."/>
            <person name="Goodwin L."/>
            <person name="Pitluck S."/>
            <person name="Chertkov O."/>
            <person name="Detter J.C."/>
            <person name="Han C."/>
            <person name="Tapia R."/>
            <person name="Land M."/>
            <person name="Hauser L."/>
            <person name="Jeffries C."/>
            <person name="Kyrpides N."/>
            <person name="Ivanova N."/>
            <person name="Mikhailova N."/>
            <person name="Beauchemin N."/>
            <person name="Sen A."/>
            <person name="Sur S.A."/>
            <person name="Gtari M."/>
            <person name="Wall L."/>
            <person name="Tisa L."/>
            <person name="Woyke T."/>
        </authorList>
    </citation>
    <scope>NUCLEOTIDE SEQUENCE [LARGE SCALE GENOMIC DNA]</scope>
    <source>
        <strain evidence="8">DSM 45817 / CECT 9037 / EuI1c</strain>
    </source>
</reference>
<dbReference type="GO" id="GO:0016887">
    <property type="term" value="F:ATP hydrolysis activity"/>
    <property type="evidence" value="ECO:0007669"/>
    <property type="project" value="InterPro"/>
</dbReference>
<evidence type="ECO:0000313" key="7">
    <source>
        <dbReference type="EMBL" id="ADP83445.1"/>
    </source>
</evidence>
<evidence type="ECO:0000313" key="8">
    <source>
        <dbReference type="Proteomes" id="UP000002484"/>
    </source>
</evidence>
<protein>
    <submittedName>
        <fullName evidence="7">ABC transporter related protein</fullName>
    </submittedName>
</protein>
<dbReference type="Proteomes" id="UP000002484">
    <property type="component" value="Chromosome"/>
</dbReference>
<dbReference type="OrthoDB" id="9776369at2"/>
<keyword evidence="4" id="KW-0067">ATP-binding</keyword>
<evidence type="ECO:0000256" key="2">
    <source>
        <dbReference type="ARBA" id="ARBA00022448"/>
    </source>
</evidence>
<dbReference type="eggNOG" id="COG0410">
    <property type="taxonomic scope" value="Bacteria"/>
</dbReference>
<dbReference type="PANTHER" id="PTHR43820:SF4">
    <property type="entry name" value="HIGH-AFFINITY BRANCHED-CHAIN AMINO ACID TRANSPORT ATP-BINDING PROTEIN LIVF"/>
    <property type="match status" value="1"/>
</dbReference>
<dbReference type="RefSeq" id="WP_013426563.1">
    <property type="nucleotide sequence ID" value="NC_014666.1"/>
</dbReference>
<accession>E3JAV7</accession>
<dbReference type="InterPro" id="IPR052156">
    <property type="entry name" value="BCAA_Transport_ATP-bd_LivF"/>
</dbReference>
<sequence>MAEDAAGAALEVRGLTAGYGSLAVIHDVSFSVGRGEIVGLLGRNGAGKTTTLMAIAGFLGRYGGEVRVDGTPLVGPAYRRSRGQVGIVLEGRSTFPSLTVRQNLQLAGAPVDEAVELFPELRTKLPLKAGVLSGGEQQMLALARTVGRHPTVLLIDELSFGLAPAVSERILERLRAVATALSAGVVLVEQHIHFAASFVDRALIMNEGLVRAEIPAAELAARESEIERLYLGGVDEAA</sequence>
<dbReference type="EMBL" id="CP002299">
    <property type="protein sequence ID" value="ADP83445.1"/>
    <property type="molecule type" value="Genomic_DNA"/>
</dbReference>
<gene>
    <name evidence="7" type="ordered locus">FraEuI1c_5458</name>
</gene>
<keyword evidence="5" id="KW-0029">Amino-acid transport</keyword>
<dbReference type="GO" id="GO:0005524">
    <property type="term" value="F:ATP binding"/>
    <property type="evidence" value="ECO:0007669"/>
    <property type="project" value="UniProtKB-KW"/>
</dbReference>
<comment type="similarity">
    <text evidence="1">Belongs to the ABC transporter superfamily.</text>
</comment>
<dbReference type="HOGENOM" id="CLU_000604_1_2_11"/>
<dbReference type="GO" id="GO:0015658">
    <property type="term" value="F:branched-chain amino acid transmembrane transporter activity"/>
    <property type="evidence" value="ECO:0007669"/>
    <property type="project" value="TreeGrafter"/>
</dbReference>
<evidence type="ECO:0000259" key="6">
    <source>
        <dbReference type="PROSITE" id="PS50893"/>
    </source>
</evidence>
<dbReference type="InParanoid" id="E3JAV7"/>